<dbReference type="SUPFAM" id="SSF103473">
    <property type="entry name" value="MFS general substrate transporter"/>
    <property type="match status" value="1"/>
</dbReference>
<dbReference type="Proteomes" id="UP001146120">
    <property type="component" value="Unassembled WGS sequence"/>
</dbReference>
<feature type="domain" description="Major facilitator superfamily (MFS) profile" evidence="16">
    <location>
        <begin position="29"/>
        <end position="479"/>
    </location>
</feature>
<keyword evidence="4 15" id="KW-0812">Transmembrane</keyword>
<dbReference type="EMBL" id="DAKRPA010000107">
    <property type="protein sequence ID" value="DAZ98420.1"/>
    <property type="molecule type" value="Genomic_DNA"/>
</dbReference>
<comment type="subcellular location">
    <subcellularLocation>
        <location evidence="1">Membrane</location>
        <topology evidence="1">Multi-pass membrane protein</topology>
    </subcellularLocation>
</comment>
<feature type="transmembrane region" description="Helical" evidence="15">
    <location>
        <begin position="88"/>
        <end position="109"/>
    </location>
</feature>
<evidence type="ECO:0000256" key="3">
    <source>
        <dbReference type="ARBA" id="ARBA00011738"/>
    </source>
</evidence>
<evidence type="ECO:0000256" key="5">
    <source>
        <dbReference type="ARBA" id="ARBA00022989"/>
    </source>
</evidence>
<evidence type="ECO:0000256" key="8">
    <source>
        <dbReference type="ARBA" id="ARBA00044648"/>
    </source>
</evidence>
<dbReference type="PROSITE" id="PS50850">
    <property type="entry name" value="MFS"/>
    <property type="match status" value="1"/>
</dbReference>
<dbReference type="PRINTS" id="PR00171">
    <property type="entry name" value="SUGRTRNSPORT"/>
</dbReference>
<evidence type="ECO:0000313" key="17">
    <source>
        <dbReference type="EMBL" id="DAZ98420.1"/>
    </source>
</evidence>
<organism evidence="17 18">
    <name type="scientific">Lagenidium giganteum</name>
    <dbReference type="NCBI Taxonomy" id="4803"/>
    <lineage>
        <taxon>Eukaryota</taxon>
        <taxon>Sar</taxon>
        <taxon>Stramenopiles</taxon>
        <taxon>Oomycota</taxon>
        <taxon>Peronosporomycetes</taxon>
        <taxon>Pythiales</taxon>
        <taxon>Pythiaceae</taxon>
    </lineage>
</organism>
<dbReference type="InterPro" id="IPR020846">
    <property type="entry name" value="MFS_dom"/>
</dbReference>
<evidence type="ECO:0000256" key="14">
    <source>
        <dbReference type="RuleBase" id="RU003346"/>
    </source>
</evidence>
<gene>
    <name evidence="17" type="ORF">N0F65_000134</name>
</gene>
<comment type="catalytic activity">
    <reaction evidence="8">
        <text>D-glucose(out) = D-glucose(in)</text>
        <dbReference type="Rhea" id="RHEA:60376"/>
        <dbReference type="ChEBI" id="CHEBI:4167"/>
    </reaction>
    <physiologicalReaction direction="left-to-right" evidence="8">
        <dbReference type="Rhea" id="RHEA:60377"/>
    </physiologicalReaction>
</comment>
<dbReference type="PROSITE" id="PS00217">
    <property type="entry name" value="SUGAR_TRANSPORT_2"/>
    <property type="match status" value="1"/>
</dbReference>
<keyword evidence="6 15" id="KW-0472">Membrane</keyword>
<dbReference type="PANTHER" id="PTHR48022:SF2">
    <property type="entry name" value="PLASTIDIC GLUCOSE TRANSPORTER 4"/>
    <property type="match status" value="1"/>
</dbReference>
<accession>A0AAV2YU42</accession>
<dbReference type="InterPro" id="IPR050360">
    <property type="entry name" value="MFS_Sugar_Transporters"/>
</dbReference>
<comment type="similarity">
    <text evidence="2 14">Belongs to the major facilitator superfamily. Sugar transporter (TC 2.A.1.1) family.</text>
</comment>
<comment type="catalytic activity">
    <reaction evidence="11">
        <text>D-glucosamine(out) = D-glucosamine(in)</text>
        <dbReference type="Rhea" id="RHEA:78423"/>
        <dbReference type="ChEBI" id="CHEBI:58723"/>
    </reaction>
    <physiologicalReaction direction="left-to-right" evidence="11">
        <dbReference type="Rhea" id="RHEA:78424"/>
    </physiologicalReaction>
</comment>
<dbReference type="InterPro" id="IPR005828">
    <property type="entry name" value="MFS_sugar_transport-like"/>
</dbReference>
<evidence type="ECO:0000313" key="18">
    <source>
        <dbReference type="Proteomes" id="UP001146120"/>
    </source>
</evidence>
<reference evidence="17" key="2">
    <citation type="journal article" date="2023" name="Microbiol Resour">
        <title>Decontamination and Annotation of the Draft Genome Sequence of the Oomycete Lagenidium giganteum ARSEF 373.</title>
        <authorList>
            <person name="Morgan W.R."/>
            <person name="Tartar A."/>
        </authorList>
    </citation>
    <scope>NUCLEOTIDE SEQUENCE</scope>
    <source>
        <strain evidence="17">ARSEF 373</strain>
    </source>
</reference>
<evidence type="ECO:0000256" key="7">
    <source>
        <dbReference type="ARBA" id="ARBA00044637"/>
    </source>
</evidence>
<keyword evidence="5 15" id="KW-1133">Transmembrane helix</keyword>
<feature type="transmembrane region" description="Helical" evidence="15">
    <location>
        <begin position="116"/>
        <end position="138"/>
    </location>
</feature>
<dbReference type="GO" id="GO:0016020">
    <property type="term" value="C:membrane"/>
    <property type="evidence" value="ECO:0007669"/>
    <property type="project" value="UniProtKB-SubCell"/>
</dbReference>
<evidence type="ECO:0000256" key="11">
    <source>
        <dbReference type="ARBA" id="ARBA00044668"/>
    </source>
</evidence>
<dbReference type="InterPro" id="IPR005829">
    <property type="entry name" value="Sugar_transporter_CS"/>
</dbReference>
<evidence type="ECO:0000259" key="16">
    <source>
        <dbReference type="PROSITE" id="PS50850"/>
    </source>
</evidence>
<dbReference type="InterPro" id="IPR003663">
    <property type="entry name" value="Sugar/inositol_transpt"/>
</dbReference>
<feature type="transmembrane region" description="Helical" evidence="15">
    <location>
        <begin position="176"/>
        <end position="199"/>
    </location>
</feature>
<dbReference type="NCBIfam" id="TIGR00879">
    <property type="entry name" value="SP"/>
    <property type="match status" value="1"/>
</dbReference>
<keyword evidence="18" id="KW-1185">Reference proteome</keyword>
<comment type="caution">
    <text evidence="17">The sequence shown here is derived from an EMBL/GenBank/DDBJ whole genome shotgun (WGS) entry which is preliminary data.</text>
</comment>
<evidence type="ECO:0000256" key="6">
    <source>
        <dbReference type="ARBA" id="ARBA00023136"/>
    </source>
</evidence>
<evidence type="ECO:0000256" key="12">
    <source>
        <dbReference type="ARBA" id="ARBA00044710"/>
    </source>
</evidence>
<protein>
    <recommendedName>
        <fullName evidence="13">Hexose transporter 1</fullName>
    </recommendedName>
</protein>
<dbReference type="PROSITE" id="PS00216">
    <property type="entry name" value="SUGAR_TRANSPORT_1"/>
    <property type="match status" value="1"/>
</dbReference>
<keyword evidence="14" id="KW-0813">Transport</keyword>
<feature type="transmembrane region" description="Helical" evidence="15">
    <location>
        <begin position="426"/>
        <end position="445"/>
    </location>
</feature>
<evidence type="ECO:0000256" key="2">
    <source>
        <dbReference type="ARBA" id="ARBA00010992"/>
    </source>
</evidence>
<feature type="transmembrane region" description="Helical" evidence="15">
    <location>
        <begin position="24"/>
        <end position="42"/>
    </location>
</feature>
<dbReference type="FunFam" id="1.20.1250.20:FF:000129">
    <property type="entry name" value="Major Facilitator Superfamily (MFS)"/>
    <property type="match status" value="1"/>
</dbReference>
<evidence type="ECO:0000256" key="10">
    <source>
        <dbReference type="ARBA" id="ARBA00044662"/>
    </source>
</evidence>
<feature type="transmembrane region" description="Helical" evidence="15">
    <location>
        <begin position="390"/>
        <end position="414"/>
    </location>
</feature>
<evidence type="ECO:0000256" key="13">
    <source>
        <dbReference type="ARBA" id="ARBA00044780"/>
    </source>
</evidence>
<comment type="catalytic activity">
    <reaction evidence="10">
        <text>D-mannose(out) = D-mannose(in)</text>
        <dbReference type="Rhea" id="RHEA:78391"/>
        <dbReference type="ChEBI" id="CHEBI:4208"/>
    </reaction>
    <physiologicalReaction direction="left-to-right" evidence="10">
        <dbReference type="Rhea" id="RHEA:78392"/>
    </physiologicalReaction>
</comment>
<reference evidence="17" key="1">
    <citation type="submission" date="2022-11" db="EMBL/GenBank/DDBJ databases">
        <authorList>
            <person name="Morgan W.R."/>
            <person name="Tartar A."/>
        </authorList>
    </citation>
    <scope>NUCLEOTIDE SEQUENCE</scope>
    <source>
        <strain evidence="17">ARSEF 373</strain>
    </source>
</reference>
<dbReference type="PANTHER" id="PTHR48022">
    <property type="entry name" value="PLASTIDIC GLUCOSE TRANSPORTER 4"/>
    <property type="match status" value="1"/>
</dbReference>
<sequence>MAGAVPVNLNNGGQDDRPTEGSKTYAIIVCVFASLGGLFFGYDQGVTGGVLVMKSFINDFCINYGDNTEDMCKEGAAKLPTNWLTFTMWYSMTYCIGCIFGAFLGGLVADKFGRRVTIFNAGLFFCVGTCWVCFTPALHHTMVLVARFIQGIGVGNSSFSLPLFGAEMAPKELRGFLSGFMQMTVVTGLLLSNIVNLIVEHTEHGWRVTNGVAMVAPVIVMLGIFFVPESPRWTYLKKGKGAAERELKRLRQTDNVHYELQAIGDAIAEEGEDAGWKELLVPSILKRVLIAMFLQVLQQATGINPMFNFGGLIFKDVVGEGILSIFLLSAVNFFSTIPAMRWVDTYGRRQLLLIGAVGMVLGHVLSAIVFTASCHGNTENSGCPKAAGYVIVAGSAFFIFNFAISWGPVCWIYPAEIFPLNVRAKAVSLSTMANWLAGVMMMYVVKLFPYLNINGVFFLFTALCALSGAFVYFQCPETKGILLEDIEALFGGKTIDRSSPKLEEGNYGETKTPTKA</sequence>
<dbReference type="InterPro" id="IPR036259">
    <property type="entry name" value="MFS_trans_sf"/>
</dbReference>
<comment type="catalytic activity">
    <reaction evidence="12">
        <text>D-fructose(out) = D-fructose(in)</text>
        <dbReference type="Rhea" id="RHEA:60372"/>
        <dbReference type="ChEBI" id="CHEBI:37721"/>
    </reaction>
    <physiologicalReaction direction="left-to-right" evidence="12">
        <dbReference type="Rhea" id="RHEA:60373"/>
    </physiologicalReaction>
</comment>
<evidence type="ECO:0000256" key="15">
    <source>
        <dbReference type="SAM" id="Phobius"/>
    </source>
</evidence>
<evidence type="ECO:0000256" key="9">
    <source>
        <dbReference type="ARBA" id="ARBA00044656"/>
    </source>
</evidence>
<dbReference type="GO" id="GO:0005351">
    <property type="term" value="F:carbohydrate:proton symporter activity"/>
    <property type="evidence" value="ECO:0007669"/>
    <property type="project" value="TreeGrafter"/>
</dbReference>
<dbReference type="Gene3D" id="1.20.1250.20">
    <property type="entry name" value="MFS general substrate transporter like domains"/>
    <property type="match status" value="1"/>
</dbReference>
<feature type="transmembrane region" description="Helical" evidence="15">
    <location>
        <begin position="211"/>
        <end position="228"/>
    </location>
</feature>
<comment type="catalytic activity">
    <reaction evidence="7">
        <text>D-galactose(in) = D-galactose(out)</text>
        <dbReference type="Rhea" id="RHEA:34915"/>
        <dbReference type="ChEBI" id="CHEBI:4139"/>
    </reaction>
    <physiologicalReaction direction="right-to-left" evidence="7">
        <dbReference type="Rhea" id="RHEA:34917"/>
    </physiologicalReaction>
</comment>
<feature type="transmembrane region" description="Helical" evidence="15">
    <location>
        <begin position="451"/>
        <end position="473"/>
    </location>
</feature>
<dbReference type="AlphaFoldDB" id="A0AAV2YU42"/>
<evidence type="ECO:0000256" key="1">
    <source>
        <dbReference type="ARBA" id="ARBA00004141"/>
    </source>
</evidence>
<proteinExistence type="inferred from homology"/>
<feature type="transmembrane region" description="Helical" evidence="15">
    <location>
        <begin position="321"/>
        <end position="339"/>
    </location>
</feature>
<evidence type="ECO:0000256" key="4">
    <source>
        <dbReference type="ARBA" id="ARBA00022692"/>
    </source>
</evidence>
<comment type="catalytic activity">
    <reaction evidence="9">
        <text>D-xylose(out) = D-xylose(in)</text>
        <dbReference type="Rhea" id="RHEA:78427"/>
        <dbReference type="ChEBI" id="CHEBI:53455"/>
    </reaction>
    <physiologicalReaction direction="left-to-right" evidence="9">
        <dbReference type="Rhea" id="RHEA:78428"/>
    </physiologicalReaction>
</comment>
<comment type="subunit">
    <text evidence="3">Homodimer.</text>
</comment>
<feature type="transmembrane region" description="Helical" evidence="15">
    <location>
        <begin position="351"/>
        <end position="370"/>
    </location>
</feature>
<name>A0AAV2YU42_9STRA</name>
<dbReference type="Pfam" id="PF00083">
    <property type="entry name" value="Sugar_tr"/>
    <property type="match status" value="1"/>
</dbReference>